<gene>
    <name evidence="6" type="ORF">SKAU_G00416610</name>
</gene>
<comment type="similarity">
    <text evidence="1">Belongs to the TRAFAC class dynamin-like GTPase superfamily. IRG family.</text>
</comment>
<keyword evidence="4" id="KW-0342">GTP-binding</keyword>
<dbReference type="FunFam" id="3.40.50.300:FF:000541">
    <property type="entry name" value="Immunity related GTPase M"/>
    <property type="match status" value="1"/>
</dbReference>
<dbReference type="PANTHER" id="PTHR32341:SF10">
    <property type="entry name" value="INTERFERON-INDUCIBLE GTPASE 5"/>
    <property type="match status" value="1"/>
</dbReference>
<evidence type="ECO:0000256" key="2">
    <source>
        <dbReference type="ARBA" id="ARBA00022741"/>
    </source>
</evidence>
<dbReference type="InterPro" id="IPR051515">
    <property type="entry name" value="IRG"/>
</dbReference>
<dbReference type="InterPro" id="IPR030385">
    <property type="entry name" value="G_IRG_dom"/>
</dbReference>
<evidence type="ECO:0000313" key="7">
    <source>
        <dbReference type="Proteomes" id="UP001152622"/>
    </source>
</evidence>
<protein>
    <recommendedName>
        <fullName evidence="5">IRG-type G domain-containing protein</fullName>
    </recommendedName>
</protein>
<dbReference type="PROSITE" id="PS51716">
    <property type="entry name" value="G_IRG"/>
    <property type="match status" value="1"/>
</dbReference>
<evidence type="ECO:0000259" key="5">
    <source>
        <dbReference type="PROSITE" id="PS51716"/>
    </source>
</evidence>
<name>A0A9Q1E5T5_SYNKA</name>
<evidence type="ECO:0000313" key="6">
    <source>
        <dbReference type="EMBL" id="KAJ8332765.1"/>
    </source>
</evidence>
<sequence>MNLASMKSTLSLPLLSLKLTMDEEYCMIDEHEVSEIREALENQTLTSAVAKIQDYCKQLDRVELNIAITGESGSGKSTFVNAFRGLGDEDEGAAKTGVVETTMKPAVYPHPKYPRVKVWDLPGIGTPNFKADEYLQKVEFQCYDFFIIIISERFKVSNVQLATEIQRMKKRFYFVRSKIDNSINAEQRKRDFNKDKTLSIIRQDCIKGLRDNGVESPTVFLISSFDLQLYDFPLLEDTMEKELPKHKQRVLLLSLPNITLTINQRKKEALQGNIWRLALLSGAMATVPIPGLSVAVDVSILVKELTNYYQAFGLDDESLRNLSDKTHVPLEELKAVLKSALNKEISADVVIKLLMKFAGGAVMLLEYWVSTIPVLGSMAAGGISYVTTHKMLSSCLNELADDAHNVLMRALQTEV</sequence>
<accession>A0A9Q1E5T5</accession>
<keyword evidence="3" id="KW-0378">Hydrolase</keyword>
<dbReference type="InterPro" id="IPR027417">
    <property type="entry name" value="P-loop_NTPase"/>
</dbReference>
<dbReference type="Pfam" id="PF05049">
    <property type="entry name" value="IIGP"/>
    <property type="match status" value="1"/>
</dbReference>
<dbReference type="EMBL" id="JAINUF010000024">
    <property type="protein sequence ID" value="KAJ8332765.1"/>
    <property type="molecule type" value="Genomic_DNA"/>
</dbReference>
<dbReference type="Gene3D" id="3.40.50.300">
    <property type="entry name" value="P-loop containing nucleotide triphosphate hydrolases"/>
    <property type="match status" value="1"/>
</dbReference>
<evidence type="ECO:0000256" key="1">
    <source>
        <dbReference type="ARBA" id="ARBA00005429"/>
    </source>
</evidence>
<dbReference type="InterPro" id="IPR007743">
    <property type="entry name" value="Immunity-related_GTPase-like"/>
</dbReference>
<reference evidence="6" key="1">
    <citation type="journal article" date="2023" name="Science">
        <title>Genome structures resolve the early diversification of teleost fishes.</title>
        <authorList>
            <person name="Parey E."/>
            <person name="Louis A."/>
            <person name="Montfort J."/>
            <person name="Bouchez O."/>
            <person name="Roques C."/>
            <person name="Iampietro C."/>
            <person name="Lluch J."/>
            <person name="Castinel A."/>
            <person name="Donnadieu C."/>
            <person name="Desvignes T."/>
            <person name="Floi Bucao C."/>
            <person name="Jouanno E."/>
            <person name="Wen M."/>
            <person name="Mejri S."/>
            <person name="Dirks R."/>
            <person name="Jansen H."/>
            <person name="Henkel C."/>
            <person name="Chen W.J."/>
            <person name="Zahm M."/>
            <person name="Cabau C."/>
            <person name="Klopp C."/>
            <person name="Thompson A.W."/>
            <person name="Robinson-Rechavi M."/>
            <person name="Braasch I."/>
            <person name="Lecointre G."/>
            <person name="Bobe J."/>
            <person name="Postlethwait J.H."/>
            <person name="Berthelot C."/>
            <person name="Roest Crollius H."/>
            <person name="Guiguen Y."/>
        </authorList>
    </citation>
    <scope>NUCLEOTIDE SEQUENCE</scope>
    <source>
        <strain evidence="6">WJC10195</strain>
    </source>
</reference>
<comment type="caution">
    <text evidence="6">The sequence shown here is derived from an EMBL/GenBank/DDBJ whole genome shotgun (WGS) entry which is preliminary data.</text>
</comment>
<organism evidence="6 7">
    <name type="scientific">Synaphobranchus kaupii</name>
    <name type="common">Kaup's arrowtooth eel</name>
    <dbReference type="NCBI Taxonomy" id="118154"/>
    <lineage>
        <taxon>Eukaryota</taxon>
        <taxon>Metazoa</taxon>
        <taxon>Chordata</taxon>
        <taxon>Craniata</taxon>
        <taxon>Vertebrata</taxon>
        <taxon>Euteleostomi</taxon>
        <taxon>Actinopterygii</taxon>
        <taxon>Neopterygii</taxon>
        <taxon>Teleostei</taxon>
        <taxon>Anguilliformes</taxon>
        <taxon>Synaphobranchidae</taxon>
        <taxon>Synaphobranchus</taxon>
    </lineage>
</organism>
<proteinExistence type="inferred from homology"/>
<dbReference type="GO" id="GO:0005525">
    <property type="term" value="F:GTP binding"/>
    <property type="evidence" value="ECO:0007669"/>
    <property type="project" value="UniProtKB-KW"/>
</dbReference>
<feature type="domain" description="IRG-type G" evidence="5">
    <location>
        <begin position="62"/>
        <end position="242"/>
    </location>
</feature>
<keyword evidence="2" id="KW-0547">Nucleotide-binding</keyword>
<keyword evidence="7" id="KW-1185">Reference proteome</keyword>
<evidence type="ECO:0000256" key="3">
    <source>
        <dbReference type="ARBA" id="ARBA00022801"/>
    </source>
</evidence>
<dbReference type="GO" id="GO:0016787">
    <property type="term" value="F:hydrolase activity"/>
    <property type="evidence" value="ECO:0007669"/>
    <property type="project" value="UniProtKB-KW"/>
</dbReference>
<dbReference type="SUPFAM" id="SSF52540">
    <property type="entry name" value="P-loop containing nucleoside triphosphate hydrolases"/>
    <property type="match status" value="1"/>
</dbReference>
<dbReference type="GO" id="GO:0016020">
    <property type="term" value="C:membrane"/>
    <property type="evidence" value="ECO:0007669"/>
    <property type="project" value="InterPro"/>
</dbReference>
<evidence type="ECO:0000256" key="4">
    <source>
        <dbReference type="ARBA" id="ARBA00023134"/>
    </source>
</evidence>
<dbReference type="OrthoDB" id="422720at2759"/>
<dbReference type="PANTHER" id="PTHR32341">
    <property type="entry name" value="INTERFERON-INDUCIBLE GTPASE"/>
    <property type="match status" value="1"/>
</dbReference>
<dbReference type="AlphaFoldDB" id="A0A9Q1E5T5"/>
<dbReference type="Proteomes" id="UP001152622">
    <property type="component" value="Chromosome 24"/>
</dbReference>